<evidence type="ECO:0000313" key="2">
    <source>
        <dbReference type="Proteomes" id="UP001060414"/>
    </source>
</evidence>
<dbReference type="Proteomes" id="UP001060414">
    <property type="component" value="Chromosome"/>
</dbReference>
<keyword evidence="2" id="KW-1185">Reference proteome</keyword>
<proteinExistence type="predicted"/>
<organism evidence="1 2">
    <name type="scientific">Geoalkalibacter halelectricus</name>
    <dbReference type="NCBI Taxonomy" id="2847045"/>
    <lineage>
        <taxon>Bacteria</taxon>
        <taxon>Pseudomonadati</taxon>
        <taxon>Thermodesulfobacteriota</taxon>
        <taxon>Desulfuromonadia</taxon>
        <taxon>Desulfuromonadales</taxon>
        <taxon>Geoalkalibacteraceae</taxon>
        <taxon>Geoalkalibacter</taxon>
    </lineage>
</organism>
<evidence type="ECO:0000313" key="1">
    <source>
        <dbReference type="EMBL" id="UWZ79516.1"/>
    </source>
</evidence>
<accession>A0ABY5ZK68</accession>
<protein>
    <submittedName>
        <fullName evidence="1">ArsR family transcriptional regulator</fullName>
    </submittedName>
</protein>
<dbReference type="EMBL" id="CP092109">
    <property type="protein sequence ID" value="UWZ79516.1"/>
    <property type="molecule type" value="Genomic_DNA"/>
</dbReference>
<dbReference type="SUPFAM" id="SSF52821">
    <property type="entry name" value="Rhodanese/Cell cycle control phosphatase"/>
    <property type="match status" value="1"/>
</dbReference>
<dbReference type="InterPro" id="IPR036873">
    <property type="entry name" value="Rhodanese-like_dom_sf"/>
</dbReference>
<name>A0ABY5ZK68_9BACT</name>
<dbReference type="Gene3D" id="3.40.250.10">
    <property type="entry name" value="Rhodanese-like domain"/>
    <property type="match status" value="1"/>
</dbReference>
<sequence>MPVPRIGPEEARAKVKAGSALLVCAYGEAEKFAQNHLEDALSRQDFEARLPQIAKDTEIIFYCA</sequence>
<gene>
    <name evidence="1" type="ORF">L9S41_17810</name>
</gene>
<dbReference type="RefSeq" id="WP_260747868.1">
    <property type="nucleotide sequence ID" value="NZ_CP092109.1"/>
</dbReference>
<reference evidence="1" key="1">
    <citation type="journal article" date="2022" name="Environ. Microbiol.">
        <title>Geoalkalibacter halelectricus SAP #1 sp. nov. possessing extracellular electron transfer and mineral#reducing capabilities from a haloalkaline environment.</title>
        <authorList>
            <person name="Yadav S."/>
            <person name="Singh R."/>
            <person name="Sundharam S.S."/>
            <person name="Chaudhary S."/>
            <person name="Krishnamurthi S."/>
            <person name="Patil S.A."/>
        </authorList>
    </citation>
    <scope>NUCLEOTIDE SEQUENCE</scope>
    <source>
        <strain evidence="1">SAP-1</strain>
    </source>
</reference>